<protein>
    <submittedName>
        <fullName evidence="1">Uncharacterized protein</fullName>
    </submittedName>
</protein>
<name>A0A2X4UN11_9GAMM</name>
<sequence>MGWYMQEKVLLLRKKQYSTLSQLFKIPALAGIKWKDIESLVIALGGEVQEGNGSRVKFFLAGSIAHFHRPHPSPDTDKGAVVSVGDWLMSLGVTP</sequence>
<dbReference type="Proteomes" id="UP000249005">
    <property type="component" value="Chromosome 1"/>
</dbReference>
<proteinExistence type="predicted"/>
<dbReference type="KEGG" id="lri:NCTC12151_01560"/>
<dbReference type="InterPro" id="IPR012933">
    <property type="entry name" value="HicA_mRNA_interferase"/>
</dbReference>
<dbReference type="Pfam" id="PF07927">
    <property type="entry name" value="HicA_toxin"/>
    <property type="match status" value="1"/>
</dbReference>
<keyword evidence="2" id="KW-1185">Reference proteome</keyword>
<gene>
    <name evidence="1" type="ORF">NCTC12151_01560</name>
</gene>
<evidence type="ECO:0000313" key="1">
    <source>
        <dbReference type="EMBL" id="SQI40131.1"/>
    </source>
</evidence>
<organism evidence="1 2">
    <name type="scientific">Leminorella richardii</name>
    <dbReference type="NCBI Taxonomy" id="158841"/>
    <lineage>
        <taxon>Bacteria</taxon>
        <taxon>Pseudomonadati</taxon>
        <taxon>Pseudomonadota</taxon>
        <taxon>Gammaproteobacteria</taxon>
        <taxon>Enterobacterales</taxon>
        <taxon>Budviciaceae</taxon>
        <taxon>Leminorella</taxon>
    </lineage>
</organism>
<accession>A0A2X4UN11</accession>
<dbReference type="AlphaFoldDB" id="A0A2X4UN11"/>
<evidence type="ECO:0000313" key="2">
    <source>
        <dbReference type="Proteomes" id="UP000249005"/>
    </source>
</evidence>
<dbReference type="EMBL" id="LS483470">
    <property type="protein sequence ID" value="SQI40131.1"/>
    <property type="molecule type" value="Genomic_DNA"/>
</dbReference>
<reference evidence="1 2" key="1">
    <citation type="submission" date="2018-06" db="EMBL/GenBank/DDBJ databases">
        <authorList>
            <consortium name="Pathogen Informatics"/>
            <person name="Doyle S."/>
        </authorList>
    </citation>
    <scope>NUCLEOTIDE SEQUENCE [LARGE SCALE GENOMIC DNA]</scope>
    <source>
        <strain evidence="1 2">NCTC12151</strain>
    </source>
</reference>
<dbReference type="GO" id="GO:0003729">
    <property type="term" value="F:mRNA binding"/>
    <property type="evidence" value="ECO:0007669"/>
    <property type="project" value="InterPro"/>
</dbReference>